<evidence type="ECO:0000313" key="2">
    <source>
        <dbReference type="EMBL" id="QNR39858.1"/>
    </source>
</evidence>
<keyword evidence="1" id="KW-1133">Transmembrane helix</keyword>
<protein>
    <submittedName>
        <fullName evidence="2">Succinate dehydrogenase hydrophobic subunit</fullName>
    </submittedName>
</protein>
<reference evidence="2" key="1">
    <citation type="journal article" date="2020" name="BMC Evol. Biol.">
        <title>Potential causes and consequences of rapid mitochondrial genome evolution in thermoacidophilic Galdieria (Rhodophyta).</title>
        <authorList>
            <person name="Cho C.H."/>
            <person name="Park S.I."/>
            <person name="Ciniglia C."/>
            <person name="Yang E.C."/>
            <person name="Graf L."/>
            <person name="Bhattacharya D."/>
            <person name="Yoon H.S."/>
        </authorList>
    </citation>
    <scope>NUCLEOTIDE SEQUENCE</scope>
    <source>
        <strain evidence="2">ACUF 019</strain>
    </source>
</reference>
<name>A0A7H0WBC9_CYACA</name>
<gene>
    <name evidence="2" type="primary">sdhD</name>
    <name evidence="2" type="ORF">CDCA_ACUF019_044</name>
</gene>
<organism evidence="2">
    <name type="scientific">Cyanidium caldarium</name>
    <name type="common">Red alga</name>
    <dbReference type="NCBI Taxonomy" id="2771"/>
    <lineage>
        <taxon>Eukaryota</taxon>
        <taxon>Rhodophyta</taxon>
        <taxon>Bangiophyceae</taxon>
        <taxon>Cyanidiales</taxon>
        <taxon>Cyanidiaceae</taxon>
        <taxon>Cyanidium</taxon>
    </lineage>
</organism>
<geneLocation type="mitochondrion" evidence="2"/>
<accession>A0A7H0WBC9</accession>
<dbReference type="AlphaFoldDB" id="A0A7H0WBC9"/>
<proteinExistence type="predicted"/>
<dbReference type="RefSeq" id="YP_010007677.1">
    <property type="nucleotide sequence ID" value="NC_053320.1"/>
</dbReference>
<keyword evidence="1" id="KW-0472">Membrane</keyword>
<keyword evidence="1" id="KW-0812">Transmembrane</keyword>
<evidence type="ECO:0000256" key="1">
    <source>
        <dbReference type="SAM" id="Phobius"/>
    </source>
</evidence>
<dbReference type="EMBL" id="MT270118">
    <property type="protein sequence ID" value="QNR39858.1"/>
    <property type="molecule type" value="Genomic_DNA"/>
</dbReference>
<sequence>MKTYIHNIMKKFEESKLFLKYLNISIFIISIPLILLITPALIIFLLNIFLLHSLLGIKSVFFDYLHYSNIKIVSYIITRILLLCLNFLIYSFII</sequence>
<dbReference type="GeneID" id="63062204"/>
<feature type="transmembrane region" description="Helical" evidence="1">
    <location>
        <begin position="72"/>
        <end position="93"/>
    </location>
</feature>
<keyword evidence="2" id="KW-0496">Mitochondrion</keyword>
<feature type="transmembrane region" description="Helical" evidence="1">
    <location>
        <begin position="21"/>
        <end position="52"/>
    </location>
</feature>